<dbReference type="WBParaSite" id="GPUH_0002378501-mRNA-1">
    <property type="protein sequence ID" value="GPUH_0002378501-mRNA-1"/>
    <property type="gene ID" value="GPUH_0002378501"/>
</dbReference>
<keyword evidence="2" id="KW-1185">Reference proteome</keyword>
<dbReference type="Proteomes" id="UP000271098">
    <property type="component" value="Unassembled WGS sequence"/>
</dbReference>
<accession>A0A183ES14</accession>
<organism evidence="3">
    <name type="scientific">Gongylonema pulchrum</name>
    <dbReference type="NCBI Taxonomy" id="637853"/>
    <lineage>
        <taxon>Eukaryota</taxon>
        <taxon>Metazoa</taxon>
        <taxon>Ecdysozoa</taxon>
        <taxon>Nematoda</taxon>
        <taxon>Chromadorea</taxon>
        <taxon>Rhabditida</taxon>
        <taxon>Spirurina</taxon>
        <taxon>Spiruromorpha</taxon>
        <taxon>Spiruroidea</taxon>
        <taxon>Gongylonematidae</taxon>
        <taxon>Gongylonema</taxon>
    </lineage>
</organism>
<dbReference type="AlphaFoldDB" id="A0A183ES14"/>
<protein>
    <submittedName>
        <fullName evidence="1 3">Uncharacterized protein</fullName>
    </submittedName>
</protein>
<proteinExistence type="predicted"/>
<name>A0A183ES14_9BILA</name>
<evidence type="ECO:0000313" key="1">
    <source>
        <dbReference type="EMBL" id="VDN41918.1"/>
    </source>
</evidence>
<evidence type="ECO:0000313" key="3">
    <source>
        <dbReference type="WBParaSite" id="GPUH_0002378501-mRNA-1"/>
    </source>
</evidence>
<sequence length="72" mass="8273">MANCKPKYESDAINMITNIISEKYSIDTAPERSLVDLRSNMRSGSRSTDWDGMRLIDRSINKGPLKKLVRRK</sequence>
<reference evidence="1 2" key="2">
    <citation type="submission" date="2018-11" db="EMBL/GenBank/DDBJ databases">
        <authorList>
            <consortium name="Pathogen Informatics"/>
        </authorList>
    </citation>
    <scope>NUCLEOTIDE SEQUENCE [LARGE SCALE GENOMIC DNA]</scope>
</reference>
<dbReference type="EMBL" id="UYRT01098874">
    <property type="protein sequence ID" value="VDN41918.1"/>
    <property type="molecule type" value="Genomic_DNA"/>
</dbReference>
<gene>
    <name evidence="1" type="ORF">GPUH_LOCUS23755</name>
</gene>
<evidence type="ECO:0000313" key="2">
    <source>
        <dbReference type="Proteomes" id="UP000271098"/>
    </source>
</evidence>
<reference evidence="3" key="1">
    <citation type="submission" date="2016-06" db="UniProtKB">
        <authorList>
            <consortium name="WormBaseParasite"/>
        </authorList>
    </citation>
    <scope>IDENTIFICATION</scope>
</reference>